<evidence type="ECO:0000313" key="2">
    <source>
        <dbReference type="EMBL" id="GFN88989.1"/>
    </source>
</evidence>
<keyword evidence="3" id="KW-1185">Reference proteome</keyword>
<name>A0AAV3Z307_9GAST</name>
<evidence type="ECO:0000313" key="3">
    <source>
        <dbReference type="Proteomes" id="UP000735302"/>
    </source>
</evidence>
<organism evidence="2 3">
    <name type="scientific">Plakobranchus ocellatus</name>
    <dbReference type="NCBI Taxonomy" id="259542"/>
    <lineage>
        <taxon>Eukaryota</taxon>
        <taxon>Metazoa</taxon>
        <taxon>Spiralia</taxon>
        <taxon>Lophotrochozoa</taxon>
        <taxon>Mollusca</taxon>
        <taxon>Gastropoda</taxon>
        <taxon>Heterobranchia</taxon>
        <taxon>Euthyneura</taxon>
        <taxon>Panpulmonata</taxon>
        <taxon>Sacoglossa</taxon>
        <taxon>Placobranchoidea</taxon>
        <taxon>Plakobranchidae</taxon>
        <taxon>Plakobranchus</taxon>
    </lineage>
</organism>
<feature type="region of interest" description="Disordered" evidence="1">
    <location>
        <begin position="160"/>
        <end position="196"/>
    </location>
</feature>
<reference evidence="2 3" key="1">
    <citation type="journal article" date="2021" name="Elife">
        <title>Chloroplast acquisition without the gene transfer in kleptoplastic sea slugs, Plakobranchus ocellatus.</title>
        <authorList>
            <person name="Maeda T."/>
            <person name="Takahashi S."/>
            <person name="Yoshida T."/>
            <person name="Shimamura S."/>
            <person name="Takaki Y."/>
            <person name="Nagai Y."/>
            <person name="Toyoda A."/>
            <person name="Suzuki Y."/>
            <person name="Arimoto A."/>
            <person name="Ishii H."/>
            <person name="Satoh N."/>
            <person name="Nishiyama T."/>
            <person name="Hasebe M."/>
            <person name="Maruyama T."/>
            <person name="Minagawa J."/>
            <person name="Obokata J."/>
            <person name="Shigenobu S."/>
        </authorList>
    </citation>
    <scope>NUCLEOTIDE SEQUENCE [LARGE SCALE GENOMIC DNA]</scope>
</reference>
<sequence>MEPKTGSRFGEDKVGLCFKNTTSTTNNLNSWHSSCSPLLQHCRPQGQDKDKVFRLKHLGNIDRSTPVTWILVSRDFNSRLLLKEHLENKHWHTLDPALTDVASSGTSSGGFGQPDAIAPDSLFLGSPTDLDQVATAPPAPASTPSPTTVAAATATAAVTTQPPPIVAGPPQSPDQVVGGSGEGSGAALEQTSPAPVTTQAVTTAAVPQNPGGNTGQLLQALSTSFFRPKLYRYHAQ</sequence>
<dbReference type="AlphaFoldDB" id="A0AAV3Z307"/>
<dbReference type="Proteomes" id="UP000735302">
    <property type="component" value="Unassembled WGS sequence"/>
</dbReference>
<gene>
    <name evidence="2" type="ORF">PoB_001549500</name>
</gene>
<comment type="caution">
    <text evidence="2">The sequence shown here is derived from an EMBL/GenBank/DDBJ whole genome shotgun (WGS) entry which is preliminary data.</text>
</comment>
<feature type="compositionally biased region" description="Pro residues" evidence="1">
    <location>
        <begin position="161"/>
        <end position="172"/>
    </location>
</feature>
<protein>
    <submittedName>
        <fullName evidence="2">Uncharacterized protein</fullName>
    </submittedName>
</protein>
<feature type="region of interest" description="Disordered" evidence="1">
    <location>
        <begin position="102"/>
        <end position="148"/>
    </location>
</feature>
<evidence type="ECO:0000256" key="1">
    <source>
        <dbReference type="SAM" id="MobiDB-lite"/>
    </source>
</evidence>
<proteinExistence type="predicted"/>
<feature type="compositionally biased region" description="Low complexity" evidence="1">
    <location>
        <begin position="185"/>
        <end position="196"/>
    </location>
</feature>
<accession>A0AAV3Z307</accession>
<dbReference type="EMBL" id="BLXT01001900">
    <property type="protein sequence ID" value="GFN88989.1"/>
    <property type="molecule type" value="Genomic_DNA"/>
</dbReference>